<dbReference type="InterPro" id="IPR045073">
    <property type="entry name" value="Omega/Tau-like"/>
</dbReference>
<keyword evidence="2" id="KW-0808">Transferase</keyword>
<reference evidence="8" key="3">
    <citation type="submission" date="2022-01" db="UniProtKB">
        <authorList>
            <consortium name="EnsemblPlants"/>
        </authorList>
    </citation>
    <scope>IDENTIFICATION</scope>
    <source>
        <strain evidence="8">subsp. vulgare</strain>
    </source>
</reference>
<dbReference type="AlphaFoldDB" id="A0A8I6YZ67"/>
<dbReference type="Gramene" id="HORVU.MOREX.r2.6HG0522320.1">
    <property type="protein sequence ID" value="HORVU.MOREX.r2.6HG0522320.1"/>
    <property type="gene ID" value="HORVU.MOREX.r2.6HG0522320"/>
</dbReference>
<dbReference type="PANTHER" id="PTHR11260">
    <property type="entry name" value="GLUTATHIONE S-TRANSFERASE, GST, SUPERFAMILY, GST DOMAIN CONTAINING"/>
    <property type="match status" value="1"/>
</dbReference>
<dbReference type="SFLD" id="SFLDG01152">
    <property type="entry name" value="Main.3:_Omega-_and_Tau-like"/>
    <property type="match status" value="1"/>
</dbReference>
<dbReference type="InterPro" id="IPR036282">
    <property type="entry name" value="Glutathione-S-Trfase_C_sf"/>
</dbReference>
<accession>A0A8I6YZ67</accession>
<dbReference type="InterPro" id="IPR010987">
    <property type="entry name" value="Glutathione-S-Trfase_C-like"/>
</dbReference>
<proteinExistence type="inferred from homology"/>
<sequence length="297" mass="32603">MALHGLLTLPISQVVISAACTCPPVTVGQPSRAHFVYSSPSANRKLILSSCSNNNPYTVAGAMQEVAAGEEEHELKLLGTWRGPFALRVRLALNFKGLSYEYQEEDLANKSKLLLESNPVNKKVPVLIHNGVPICESLAILEYVDEVYRGIGPCLLPADPYQRARARFWAAYIDNKLVAPWWKMFVGKTNKEKDEGRKQTLAAVEMLEGALGECSKGKTFFGGDNVGYIDVVLGGMVAWMLGTKALCGVELLHATKTPLLLGWMESFGGLEPAKVVLPEVDRLVEFAKMKRAQRTLI</sequence>
<dbReference type="FunFam" id="1.20.1050.10:FF:000023">
    <property type="entry name" value="Probable glutathione S-transferase GSTU6"/>
    <property type="match status" value="1"/>
</dbReference>
<dbReference type="GO" id="GO:0004364">
    <property type="term" value="F:glutathione transferase activity"/>
    <property type="evidence" value="ECO:0000318"/>
    <property type="project" value="GO_Central"/>
</dbReference>
<dbReference type="FunFam" id="3.40.30.10:FF:000044">
    <property type="entry name" value="Glutathione S-transferase GSTU6"/>
    <property type="match status" value="1"/>
</dbReference>
<evidence type="ECO:0000313" key="8">
    <source>
        <dbReference type="EnsemblPlants" id="HORVU.MOREX.r3.6HG0629270.1"/>
    </source>
</evidence>
<dbReference type="Pfam" id="PF02798">
    <property type="entry name" value="GST_N"/>
    <property type="match status" value="1"/>
</dbReference>
<dbReference type="OrthoDB" id="4951845at2759"/>
<evidence type="ECO:0000256" key="5">
    <source>
        <dbReference type="SAM" id="SignalP"/>
    </source>
</evidence>
<name>A0A8I6YZ67_HORVV</name>
<dbReference type="KEGG" id="hvg:123403215"/>
<dbReference type="GO" id="GO:0006749">
    <property type="term" value="P:glutathione metabolic process"/>
    <property type="evidence" value="ECO:0000318"/>
    <property type="project" value="GO_Central"/>
</dbReference>
<dbReference type="Gene3D" id="3.40.30.10">
    <property type="entry name" value="Glutaredoxin"/>
    <property type="match status" value="1"/>
</dbReference>
<dbReference type="GeneID" id="123403215"/>
<feature type="chain" id="PRO_5035185118" description="glutathione transferase" evidence="5">
    <location>
        <begin position="19"/>
        <end position="297"/>
    </location>
</feature>
<keyword evidence="5" id="KW-0732">Signal</keyword>
<dbReference type="EnsemblPlants" id="HORVU.MOREX.r3.6HG0629270.1">
    <property type="protein sequence ID" value="HORVU.MOREX.r3.6HG0629270.1"/>
    <property type="gene ID" value="HORVU.MOREX.r3.6HG0629270"/>
</dbReference>
<evidence type="ECO:0000256" key="4">
    <source>
        <dbReference type="ARBA" id="ARBA00047960"/>
    </source>
</evidence>
<dbReference type="Gramene" id="HORVU.MOREX.r3.6HG0629270.1">
    <property type="protein sequence ID" value="HORVU.MOREX.r3.6HG0629270.1"/>
    <property type="gene ID" value="HORVU.MOREX.r3.6HG0629270"/>
</dbReference>
<dbReference type="SFLD" id="SFLDS00019">
    <property type="entry name" value="Glutathione_Transferase_(cytos"/>
    <property type="match status" value="1"/>
</dbReference>
<gene>
    <name evidence="8" type="primary">LOC123403215</name>
</gene>
<dbReference type="CDD" id="cd03185">
    <property type="entry name" value="GST_C_Tau"/>
    <property type="match status" value="1"/>
</dbReference>
<dbReference type="EC" id="2.5.1.18" evidence="1"/>
<dbReference type="InterPro" id="IPR004046">
    <property type="entry name" value="GST_C"/>
</dbReference>
<reference evidence="9" key="1">
    <citation type="journal article" date="2012" name="Nature">
        <title>A physical, genetic and functional sequence assembly of the barley genome.</title>
        <authorList>
            <consortium name="The International Barley Genome Sequencing Consortium"/>
            <person name="Mayer K.F."/>
            <person name="Waugh R."/>
            <person name="Brown J.W."/>
            <person name="Schulman A."/>
            <person name="Langridge P."/>
            <person name="Platzer M."/>
            <person name="Fincher G.B."/>
            <person name="Muehlbauer G.J."/>
            <person name="Sato K."/>
            <person name="Close T.J."/>
            <person name="Wise R.P."/>
            <person name="Stein N."/>
        </authorList>
    </citation>
    <scope>NUCLEOTIDE SEQUENCE [LARGE SCALE GENOMIC DNA]</scope>
    <source>
        <strain evidence="9">cv. Morex</strain>
    </source>
</reference>
<evidence type="ECO:0000259" key="6">
    <source>
        <dbReference type="PROSITE" id="PS50404"/>
    </source>
</evidence>
<dbReference type="InterPro" id="IPR036249">
    <property type="entry name" value="Thioredoxin-like_sf"/>
</dbReference>
<dbReference type="PROSITE" id="PS50404">
    <property type="entry name" value="GST_NTER"/>
    <property type="match status" value="1"/>
</dbReference>
<evidence type="ECO:0000259" key="7">
    <source>
        <dbReference type="PROSITE" id="PS50405"/>
    </source>
</evidence>
<dbReference type="InterPro" id="IPR004045">
    <property type="entry name" value="Glutathione_S-Trfase_N"/>
</dbReference>
<organism evidence="8 9">
    <name type="scientific">Hordeum vulgare subsp. vulgare</name>
    <name type="common">Domesticated barley</name>
    <dbReference type="NCBI Taxonomy" id="112509"/>
    <lineage>
        <taxon>Eukaryota</taxon>
        <taxon>Viridiplantae</taxon>
        <taxon>Streptophyta</taxon>
        <taxon>Embryophyta</taxon>
        <taxon>Tracheophyta</taxon>
        <taxon>Spermatophyta</taxon>
        <taxon>Magnoliopsida</taxon>
        <taxon>Liliopsida</taxon>
        <taxon>Poales</taxon>
        <taxon>Poaceae</taxon>
        <taxon>BOP clade</taxon>
        <taxon>Pooideae</taxon>
        <taxon>Triticodae</taxon>
        <taxon>Triticeae</taxon>
        <taxon>Hordeinae</taxon>
        <taxon>Hordeum</taxon>
    </lineage>
</organism>
<comment type="catalytic activity">
    <reaction evidence="4">
        <text>RX + glutathione = an S-substituted glutathione + a halide anion + H(+)</text>
        <dbReference type="Rhea" id="RHEA:16437"/>
        <dbReference type="ChEBI" id="CHEBI:15378"/>
        <dbReference type="ChEBI" id="CHEBI:16042"/>
        <dbReference type="ChEBI" id="CHEBI:17792"/>
        <dbReference type="ChEBI" id="CHEBI:57925"/>
        <dbReference type="ChEBI" id="CHEBI:90779"/>
        <dbReference type="EC" id="2.5.1.18"/>
    </reaction>
</comment>
<reference evidence="8" key="2">
    <citation type="submission" date="2020-10" db="EMBL/GenBank/DDBJ databases">
        <authorList>
            <person name="Scholz U."/>
            <person name="Mascher M."/>
            <person name="Fiebig A."/>
        </authorList>
    </citation>
    <scope>NUCLEOTIDE SEQUENCE [LARGE SCALE GENOMIC DNA]</scope>
    <source>
        <strain evidence="8">cv. Morex</strain>
    </source>
</reference>
<dbReference type="Proteomes" id="UP000011116">
    <property type="component" value="Chromosome 6H"/>
</dbReference>
<dbReference type="PROSITE" id="PS50405">
    <property type="entry name" value="GST_CTER"/>
    <property type="match status" value="1"/>
</dbReference>
<dbReference type="Pfam" id="PF00043">
    <property type="entry name" value="GST_C"/>
    <property type="match status" value="1"/>
</dbReference>
<dbReference type="SUPFAM" id="SSF52833">
    <property type="entry name" value="Thioredoxin-like"/>
    <property type="match status" value="1"/>
</dbReference>
<feature type="signal peptide" evidence="5">
    <location>
        <begin position="1"/>
        <end position="18"/>
    </location>
</feature>
<dbReference type="SMR" id="A0A8I6YZ67"/>
<evidence type="ECO:0000256" key="3">
    <source>
        <dbReference type="ARBA" id="ARBA00025743"/>
    </source>
</evidence>
<dbReference type="InterPro" id="IPR045074">
    <property type="entry name" value="GST_C_Tau"/>
</dbReference>
<feature type="domain" description="GST C-terminal" evidence="7">
    <location>
        <begin position="159"/>
        <end position="296"/>
    </location>
</feature>
<dbReference type="RefSeq" id="XP_044953099.1">
    <property type="nucleotide sequence ID" value="XM_045097164.1"/>
</dbReference>
<dbReference type="InterPro" id="IPR040079">
    <property type="entry name" value="Glutathione_S-Trfase"/>
</dbReference>
<evidence type="ECO:0000313" key="9">
    <source>
        <dbReference type="Proteomes" id="UP000011116"/>
    </source>
</evidence>
<dbReference type="SFLD" id="SFLDG00358">
    <property type="entry name" value="Main_(cytGST)"/>
    <property type="match status" value="1"/>
</dbReference>
<dbReference type="GO" id="GO:0005737">
    <property type="term" value="C:cytoplasm"/>
    <property type="evidence" value="ECO:0000318"/>
    <property type="project" value="GO_Central"/>
</dbReference>
<dbReference type="Gene3D" id="1.20.1050.10">
    <property type="match status" value="1"/>
</dbReference>
<dbReference type="PANTHER" id="PTHR11260:SF478">
    <property type="entry name" value="GLUTATHIONE TRANSFERASE"/>
    <property type="match status" value="1"/>
</dbReference>
<comment type="similarity">
    <text evidence="3">Belongs to the GST superfamily. Tau family.</text>
</comment>
<evidence type="ECO:0000256" key="2">
    <source>
        <dbReference type="ARBA" id="ARBA00022679"/>
    </source>
</evidence>
<feature type="domain" description="GST N-terminal" evidence="6">
    <location>
        <begin position="73"/>
        <end position="152"/>
    </location>
</feature>
<keyword evidence="9" id="KW-1185">Reference proteome</keyword>
<evidence type="ECO:0000256" key="1">
    <source>
        <dbReference type="ARBA" id="ARBA00012452"/>
    </source>
</evidence>
<dbReference type="CDD" id="cd03058">
    <property type="entry name" value="GST_N_Tau"/>
    <property type="match status" value="1"/>
</dbReference>
<protein>
    <recommendedName>
        <fullName evidence="1">glutathione transferase</fullName>
        <ecNumber evidence="1">2.5.1.18</ecNumber>
    </recommendedName>
</protein>
<dbReference type="SUPFAM" id="SSF47616">
    <property type="entry name" value="GST C-terminal domain-like"/>
    <property type="match status" value="1"/>
</dbReference>